<name>A0A6C0E2V5_9ZZZZ</name>
<protein>
    <submittedName>
        <fullName evidence="1">Uncharacterized protein</fullName>
    </submittedName>
</protein>
<proteinExistence type="predicted"/>
<reference evidence="1" key="1">
    <citation type="journal article" date="2020" name="Nature">
        <title>Giant virus diversity and host interactions through global metagenomics.</title>
        <authorList>
            <person name="Schulz F."/>
            <person name="Roux S."/>
            <person name="Paez-Espino D."/>
            <person name="Jungbluth S."/>
            <person name="Walsh D.A."/>
            <person name="Denef V.J."/>
            <person name="McMahon K.D."/>
            <person name="Konstantinidis K.T."/>
            <person name="Eloe-Fadrosh E.A."/>
            <person name="Kyrpides N.C."/>
            <person name="Woyke T."/>
        </authorList>
    </citation>
    <scope>NUCLEOTIDE SEQUENCE</scope>
    <source>
        <strain evidence="1">GVMAG-M-3300023179-114</strain>
    </source>
</reference>
<evidence type="ECO:0000313" key="1">
    <source>
        <dbReference type="EMBL" id="QHT23062.1"/>
    </source>
</evidence>
<accession>A0A6C0E2V5</accession>
<dbReference type="AlphaFoldDB" id="A0A6C0E2V5"/>
<organism evidence="1">
    <name type="scientific">viral metagenome</name>
    <dbReference type="NCBI Taxonomy" id="1070528"/>
    <lineage>
        <taxon>unclassified sequences</taxon>
        <taxon>metagenomes</taxon>
        <taxon>organismal metagenomes</taxon>
    </lineage>
</organism>
<dbReference type="EMBL" id="MN739723">
    <property type="protein sequence ID" value="QHT23062.1"/>
    <property type="molecule type" value="Genomic_DNA"/>
</dbReference>
<sequence length="274" mass="32097">MSKTAMQYDNTYSNDKINQLLNLHNNINNAPINDTQMMHLILEDLQPYMFSSSNMEKYSHCEIMSNVTPVTKHKKDVFVPKHKDTLFWCFYVLHMGIDKYNMIGNKHFVEEKELKFKMIELIRSKKDILKMHKIKPITDIENDLTNNPQITLKTFIALCFITNISVMVVDNKKYFENTHVSADSSNNTYVIHKSIEEPVKYSLDLTPCDAEKINYYKENYYNMKSLDNKLKSITSYKYADLVEICKKLGLEQATPTNAKKKTKAELYEMIILNL</sequence>